<evidence type="ECO:0000313" key="2">
    <source>
        <dbReference type="Proteomes" id="UP000567179"/>
    </source>
</evidence>
<dbReference type="EMBL" id="JAACJJ010000004">
    <property type="protein sequence ID" value="KAF5328408.1"/>
    <property type="molecule type" value="Genomic_DNA"/>
</dbReference>
<dbReference type="AlphaFoldDB" id="A0A8H5F9S1"/>
<organism evidence="1 2">
    <name type="scientific">Psilocybe cf. subviscida</name>
    <dbReference type="NCBI Taxonomy" id="2480587"/>
    <lineage>
        <taxon>Eukaryota</taxon>
        <taxon>Fungi</taxon>
        <taxon>Dikarya</taxon>
        <taxon>Basidiomycota</taxon>
        <taxon>Agaricomycotina</taxon>
        <taxon>Agaricomycetes</taxon>
        <taxon>Agaricomycetidae</taxon>
        <taxon>Agaricales</taxon>
        <taxon>Agaricineae</taxon>
        <taxon>Strophariaceae</taxon>
        <taxon>Psilocybe</taxon>
    </lineage>
</organism>
<keyword evidence="2" id="KW-1185">Reference proteome</keyword>
<evidence type="ECO:0000313" key="1">
    <source>
        <dbReference type="EMBL" id="KAF5328408.1"/>
    </source>
</evidence>
<evidence type="ECO:0008006" key="3">
    <source>
        <dbReference type="Google" id="ProtNLM"/>
    </source>
</evidence>
<proteinExistence type="predicted"/>
<accession>A0A8H5F9S1</accession>
<name>A0A8H5F9S1_9AGAR</name>
<dbReference type="Proteomes" id="UP000567179">
    <property type="component" value="Unassembled WGS sequence"/>
</dbReference>
<dbReference type="OrthoDB" id="2447803at2759"/>
<comment type="caution">
    <text evidence="1">The sequence shown here is derived from an EMBL/GenBank/DDBJ whole genome shotgun (WGS) entry which is preliminary data.</text>
</comment>
<dbReference type="SUPFAM" id="SSF52047">
    <property type="entry name" value="RNI-like"/>
    <property type="match status" value="1"/>
</dbReference>
<dbReference type="InterPro" id="IPR032675">
    <property type="entry name" value="LRR_dom_sf"/>
</dbReference>
<protein>
    <recommendedName>
        <fullName evidence="3">F-box domain-containing protein</fullName>
    </recommendedName>
</protein>
<reference evidence="1 2" key="1">
    <citation type="journal article" date="2020" name="ISME J.">
        <title>Uncovering the hidden diversity of litter-decomposition mechanisms in mushroom-forming fungi.</title>
        <authorList>
            <person name="Floudas D."/>
            <person name="Bentzer J."/>
            <person name="Ahren D."/>
            <person name="Johansson T."/>
            <person name="Persson P."/>
            <person name="Tunlid A."/>
        </authorList>
    </citation>
    <scope>NUCLEOTIDE SEQUENCE [LARGE SCALE GENOMIC DNA]</scope>
    <source>
        <strain evidence="1 2">CBS 101986</strain>
    </source>
</reference>
<sequence>MFGATWERERVEGSYMPHHSQYSHTAMETPAASAVLAGNSAALRVLHVSELVDIIFNFSNCSDNARYARVCKTWSTISLKIIWEEVDDLVALFSILSPMFAGNKPEHHNVYVPSTAAWRRFETYANLVRKLVYTPTYPSKKRIARAVLRDIGQTRIRLDIFPNMHHLIWIPALHDSITSSITPIPTDGYLFMHAGVKHVEFFLHKSVAPSRTKHFLDDIPLRAPLLTGLRIRGTTGVSAIEESIRRLAASLTSLQNISLPEGYLTTRIAEALSALPVLRRIQIGVDADDLPLDLREQPANFAPVIPAGRFTALEKLEVSIVFSDAVKVLDKVTSENGLRHLSVESQSSSCEDMQRVLDICAQKHKNLRELLLSGNADILAPNTPLTLQTIHSVKDLSALRVLNIEHTSAIFLSPADLSSILSSLPRLVELVLNDSPWYCEIASFGLDVIPVIAGSCRELIKLALFLDATIPLPDADSYPTEVAFAKLMQLHLGTSVITKEACHDVALYLSAHIPAKCGIWYGASWIELEDVVREGPHGERIRTAKERVNLWEEVESLVLFAEKVRIQERGRVEVS</sequence>
<dbReference type="Gene3D" id="3.80.10.10">
    <property type="entry name" value="Ribonuclease Inhibitor"/>
    <property type="match status" value="1"/>
</dbReference>
<gene>
    <name evidence="1" type="ORF">D9619_013302</name>
</gene>